<organism evidence="1 2">
    <name type="scientific">Undibacterium flavidum</name>
    <dbReference type="NCBI Taxonomy" id="2762297"/>
    <lineage>
        <taxon>Bacteria</taxon>
        <taxon>Pseudomonadati</taxon>
        <taxon>Pseudomonadota</taxon>
        <taxon>Betaproteobacteria</taxon>
        <taxon>Burkholderiales</taxon>
        <taxon>Oxalobacteraceae</taxon>
        <taxon>Undibacterium</taxon>
    </lineage>
</organism>
<evidence type="ECO:0000313" key="2">
    <source>
        <dbReference type="Proteomes" id="UP000624279"/>
    </source>
</evidence>
<protein>
    <recommendedName>
        <fullName evidence="3">SMI1/KNR4 family protein SUKH-1</fullName>
    </recommendedName>
</protein>
<comment type="caution">
    <text evidence="1">The sequence shown here is derived from an EMBL/GenBank/DDBJ whole genome shotgun (WGS) entry which is preliminary data.</text>
</comment>
<dbReference type="Proteomes" id="UP000624279">
    <property type="component" value="Unassembled WGS sequence"/>
</dbReference>
<dbReference type="EMBL" id="JACOGA010000024">
    <property type="protein sequence ID" value="MBC3875832.1"/>
    <property type="molecule type" value="Genomic_DNA"/>
</dbReference>
<keyword evidence="2" id="KW-1185">Reference proteome</keyword>
<gene>
    <name evidence="1" type="ORF">H8K55_19745</name>
</gene>
<dbReference type="RefSeq" id="WP_186943792.1">
    <property type="nucleotide sequence ID" value="NZ_JACOGA010000024.1"/>
</dbReference>
<evidence type="ECO:0000313" key="1">
    <source>
        <dbReference type="EMBL" id="MBC3875832.1"/>
    </source>
</evidence>
<sequence length="202" mass="23197">MFSLFRKKASPATLEQQLSELSKCGIHLNSGVTVDDLLTLQTPEEYEAIPYKELIPVLGCDIQRKPYTPICDRLWMCDYERIDDHGTYSEVLIRLQKMSNAVLPISNISDFVDIEKGIAWLEFDLDGHHTHWDATVDNDWLDPHIIVKFDELLLTHHSQCRIYSNHSDFGQSALFACFTQVEFEQFKKLATFEISGIAEQAS</sequence>
<proteinExistence type="predicted"/>
<accession>A0ABR6YH14</accession>
<name>A0ABR6YH14_9BURK</name>
<evidence type="ECO:0008006" key="3">
    <source>
        <dbReference type="Google" id="ProtNLM"/>
    </source>
</evidence>
<reference evidence="1 2" key="1">
    <citation type="submission" date="2020-08" db="EMBL/GenBank/DDBJ databases">
        <title>Novel species isolated from subtropical streams in China.</title>
        <authorList>
            <person name="Lu H."/>
        </authorList>
    </citation>
    <scope>NUCLEOTIDE SEQUENCE [LARGE SCALE GENOMIC DNA]</scope>
    <source>
        <strain evidence="1 2">LX15W</strain>
    </source>
</reference>